<proteinExistence type="predicted"/>
<organism evidence="2 3">
    <name type="scientific">Brassica cretica</name>
    <name type="common">Mustard</name>
    <dbReference type="NCBI Taxonomy" id="69181"/>
    <lineage>
        <taxon>Eukaryota</taxon>
        <taxon>Viridiplantae</taxon>
        <taxon>Streptophyta</taxon>
        <taxon>Embryophyta</taxon>
        <taxon>Tracheophyta</taxon>
        <taxon>Spermatophyta</taxon>
        <taxon>Magnoliopsida</taxon>
        <taxon>eudicotyledons</taxon>
        <taxon>Gunneridae</taxon>
        <taxon>Pentapetalae</taxon>
        <taxon>rosids</taxon>
        <taxon>malvids</taxon>
        <taxon>Brassicales</taxon>
        <taxon>Brassicaceae</taxon>
        <taxon>Brassiceae</taxon>
        <taxon>Brassica</taxon>
    </lineage>
</organism>
<evidence type="ECO:0000313" key="2">
    <source>
        <dbReference type="EMBL" id="KAF2536929.1"/>
    </source>
</evidence>
<name>A0A8S9FV98_BRACR</name>
<feature type="compositionally biased region" description="Basic and acidic residues" evidence="1">
    <location>
        <begin position="107"/>
        <end position="121"/>
    </location>
</feature>
<protein>
    <submittedName>
        <fullName evidence="2">Uncharacterized protein</fullName>
    </submittedName>
</protein>
<reference evidence="2" key="1">
    <citation type="submission" date="2019-12" db="EMBL/GenBank/DDBJ databases">
        <title>Genome sequencing and annotation of Brassica cretica.</title>
        <authorList>
            <person name="Studholme D.J."/>
            <person name="Sarris P.F."/>
        </authorList>
    </citation>
    <scope>NUCLEOTIDE SEQUENCE</scope>
    <source>
        <strain evidence="2">PFS-001/15</strain>
        <tissue evidence="2">Leaf</tissue>
    </source>
</reference>
<sequence length="121" mass="12600">MEWKGKEWPEVKSGLALGTEVNGLIDPRLSGSEGQRTIGEDDEHVGGATRAIDVTPDIVIITAAGVVNTTAGGEERERGSKGGVGSGGLKRDAMESVVGGENESETAGDKRCLPRQKPRDG</sequence>
<accession>A0A8S9FV98</accession>
<dbReference type="EMBL" id="QGKW02002228">
    <property type="protein sequence ID" value="KAF2536929.1"/>
    <property type="molecule type" value="Genomic_DNA"/>
</dbReference>
<evidence type="ECO:0000313" key="3">
    <source>
        <dbReference type="Proteomes" id="UP000712281"/>
    </source>
</evidence>
<dbReference type="AlphaFoldDB" id="A0A8S9FV98"/>
<comment type="caution">
    <text evidence="2">The sequence shown here is derived from an EMBL/GenBank/DDBJ whole genome shotgun (WGS) entry which is preliminary data.</text>
</comment>
<dbReference type="Proteomes" id="UP000712281">
    <property type="component" value="Unassembled WGS sequence"/>
</dbReference>
<feature type="region of interest" description="Disordered" evidence="1">
    <location>
        <begin position="25"/>
        <end position="50"/>
    </location>
</feature>
<gene>
    <name evidence="2" type="ORF">F2Q68_00021613</name>
</gene>
<evidence type="ECO:0000256" key="1">
    <source>
        <dbReference type="SAM" id="MobiDB-lite"/>
    </source>
</evidence>
<feature type="region of interest" description="Disordered" evidence="1">
    <location>
        <begin position="66"/>
        <end position="121"/>
    </location>
</feature>